<gene>
    <name evidence="5" type="ORF">BGE01nite_40130</name>
</gene>
<dbReference type="GO" id="GO:0016787">
    <property type="term" value="F:hydrolase activity"/>
    <property type="evidence" value="ECO:0007669"/>
    <property type="project" value="InterPro"/>
</dbReference>
<dbReference type="GO" id="GO:0046872">
    <property type="term" value="F:metal ion binding"/>
    <property type="evidence" value="ECO:0007669"/>
    <property type="project" value="UniProtKB-KW"/>
</dbReference>
<sequence length="691" mass="76669">MKVPIDLIEKARAAWDVSDKTIQTIRKRISTASALALDGQEHVERRKQMIAAVTAEPVADAFERYIGENELLPINYLAIGLQQSRAVGCIRYFDKSEGKGAVATGFLISEELLVTNHHVFPVNDVTQFRGLVKDATVEFNFEFDIDGTRPAAIAFELDPDRFLHTWKDLDLAVVAVRPTDKSGKHALRNQGYLVLNGARGKAGKGDSATIIQHPGGSEKQIAIRKNEIINVDLDDAIIYVSDTARGSSGAPVFNDQWQVIALHSAGVAKKDAAGHYIDKDDQIIQPIGDRIDEDRIVWESNRGIRVSTIMNHLSTHPAVVTHPAVQALLSPAYTDSRPFAFLSRPASDVERTIVAPVVEPAAPARAVAPISININISPTGGVPAITTSALGFTASPLTEAFVFEKKFEDELDFSDCAGFETDFMGVYLPMPTPSEDLRRKLAYLKNSPSAFTLKYHHFSAIQHAVRRVPVVVGLNVHSKWRYPELDEDGSRQDKWFRDNRIDYDVQLNDDFYAKSGFDKGHMARREDVEWGRTLARAKLAADMSCSYVNAAPQVPTLNRARFGLRGKWGLLEEELLEKGIENEEGKAGRICVFAGPLFNDDEDPVFKGVQVAMRFFKVVCWYDGDGELRTTCYRLSQERLVGDIAFEVLRFDEIFTTAQVPLAYIEKITGLKFHSSIADIDTNAGGEMPDD</sequence>
<keyword evidence="2" id="KW-0479">Metal-binding</keyword>
<feature type="active site" description="Proton acceptor" evidence="1">
    <location>
        <position position="521"/>
    </location>
</feature>
<evidence type="ECO:0000256" key="2">
    <source>
        <dbReference type="PIRSR" id="PIRSR640255-2"/>
    </source>
</evidence>
<feature type="domain" description="DNA/RNA non-specific endonuclease/pyrophosphatase/phosphodiesterase" evidence="4">
    <location>
        <begin position="454"/>
        <end position="680"/>
    </location>
</feature>
<dbReference type="InterPro" id="IPR020821">
    <property type="entry name" value="ENPP1-3/EXOG-like_nuc-like"/>
</dbReference>
<dbReference type="PANTHER" id="PTHR13966">
    <property type="entry name" value="ENDONUCLEASE RELATED"/>
    <property type="match status" value="1"/>
</dbReference>
<dbReference type="Proteomes" id="UP000321577">
    <property type="component" value="Unassembled WGS sequence"/>
</dbReference>
<feature type="binding site" evidence="2">
    <location>
        <position position="558"/>
    </location>
    <ligand>
        <name>Mg(2+)</name>
        <dbReference type="ChEBI" id="CHEBI:18420"/>
        <note>catalytic</note>
    </ligand>
</feature>
<proteinExistence type="predicted"/>
<dbReference type="InterPro" id="IPR001604">
    <property type="entry name" value="Endo_G_ENPP1-like_dom"/>
</dbReference>
<comment type="caution">
    <text evidence="5">The sequence shown here is derived from an EMBL/GenBank/DDBJ whole genome shotgun (WGS) entry which is preliminary data.</text>
</comment>
<dbReference type="InterPro" id="IPR043504">
    <property type="entry name" value="Peptidase_S1_PA_chymotrypsin"/>
</dbReference>
<keyword evidence="5" id="KW-0540">Nuclease</keyword>
<evidence type="ECO:0000259" key="4">
    <source>
        <dbReference type="SMART" id="SM00892"/>
    </source>
</evidence>
<dbReference type="RefSeq" id="WP_146852948.1">
    <property type="nucleotide sequence ID" value="NZ_BKAG01000034.1"/>
</dbReference>
<dbReference type="SUPFAM" id="SSF50494">
    <property type="entry name" value="Trypsin-like serine proteases"/>
    <property type="match status" value="1"/>
</dbReference>
<keyword evidence="6" id="KW-1185">Reference proteome</keyword>
<dbReference type="Gene3D" id="2.40.10.10">
    <property type="entry name" value="Trypsin-like serine proteases"/>
    <property type="match status" value="2"/>
</dbReference>
<protein>
    <submittedName>
        <fullName evidence="5">Endonuclease</fullName>
    </submittedName>
</protein>
<keyword evidence="5" id="KW-0378">Hydrolase</keyword>
<dbReference type="PANTHER" id="PTHR13966:SF5">
    <property type="entry name" value="ENDONUCLEASE G, MITOCHONDRIAL"/>
    <property type="match status" value="1"/>
</dbReference>
<dbReference type="AlphaFoldDB" id="A0A512MDE1"/>
<dbReference type="SUPFAM" id="SSF54060">
    <property type="entry name" value="His-Me finger endonucleases"/>
    <property type="match status" value="1"/>
</dbReference>
<evidence type="ECO:0000259" key="3">
    <source>
        <dbReference type="SMART" id="SM00477"/>
    </source>
</evidence>
<dbReference type="Gene3D" id="3.40.570.10">
    <property type="entry name" value="Extracellular Endonuclease, subunit A"/>
    <property type="match status" value="1"/>
</dbReference>
<evidence type="ECO:0000313" key="5">
    <source>
        <dbReference type="EMBL" id="GEP44722.1"/>
    </source>
</evidence>
<dbReference type="InterPro" id="IPR044929">
    <property type="entry name" value="DNA/RNA_non-sp_Endonuclease_sf"/>
</dbReference>
<organism evidence="5 6">
    <name type="scientific">Brevifollis gellanilyticus</name>
    <dbReference type="NCBI Taxonomy" id="748831"/>
    <lineage>
        <taxon>Bacteria</taxon>
        <taxon>Pseudomonadati</taxon>
        <taxon>Verrucomicrobiota</taxon>
        <taxon>Verrucomicrobiia</taxon>
        <taxon>Verrucomicrobiales</taxon>
        <taxon>Verrucomicrobiaceae</taxon>
    </lineage>
</organism>
<dbReference type="EMBL" id="BKAG01000034">
    <property type="protein sequence ID" value="GEP44722.1"/>
    <property type="molecule type" value="Genomic_DNA"/>
</dbReference>
<dbReference type="InterPro" id="IPR009003">
    <property type="entry name" value="Peptidase_S1_PA"/>
</dbReference>
<accession>A0A512MDE1</accession>
<evidence type="ECO:0000313" key="6">
    <source>
        <dbReference type="Proteomes" id="UP000321577"/>
    </source>
</evidence>
<dbReference type="GO" id="GO:0003676">
    <property type="term" value="F:nucleic acid binding"/>
    <property type="evidence" value="ECO:0007669"/>
    <property type="project" value="InterPro"/>
</dbReference>
<dbReference type="Pfam" id="PF01223">
    <property type="entry name" value="Endonuclease_NS"/>
    <property type="match status" value="1"/>
</dbReference>
<reference evidence="5 6" key="1">
    <citation type="submission" date="2019-07" db="EMBL/GenBank/DDBJ databases">
        <title>Whole genome shotgun sequence of Brevifollis gellanilyticus NBRC 108608.</title>
        <authorList>
            <person name="Hosoyama A."/>
            <person name="Uohara A."/>
            <person name="Ohji S."/>
            <person name="Ichikawa N."/>
        </authorList>
    </citation>
    <scope>NUCLEOTIDE SEQUENCE [LARGE SCALE GENOMIC DNA]</scope>
    <source>
        <strain evidence="5 6">NBRC 108608</strain>
    </source>
</reference>
<dbReference type="SMART" id="SM00477">
    <property type="entry name" value="NUC"/>
    <property type="match status" value="1"/>
</dbReference>
<dbReference type="GO" id="GO:0004519">
    <property type="term" value="F:endonuclease activity"/>
    <property type="evidence" value="ECO:0007669"/>
    <property type="project" value="UniProtKB-KW"/>
</dbReference>
<name>A0A512MDE1_9BACT</name>
<dbReference type="InterPro" id="IPR044925">
    <property type="entry name" value="His-Me_finger_sf"/>
</dbReference>
<feature type="domain" description="ENPP1-3/EXOG-like endonuclease/phosphodiesterase" evidence="3">
    <location>
        <begin position="467"/>
        <end position="680"/>
    </location>
</feature>
<dbReference type="Pfam" id="PF13365">
    <property type="entry name" value="Trypsin_2"/>
    <property type="match status" value="1"/>
</dbReference>
<dbReference type="InterPro" id="IPR040255">
    <property type="entry name" value="Non-specific_endonuclease"/>
</dbReference>
<dbReference type="SMART" id="SM00892">
    <property type="entry name" value="Endonuclease_NS"/>
    <property type="match status" value="1"/>
</dbReference>
<evidence type="ECO:0000256" key="1">
    <source>
        <dbReference type="PIRSR" id="PIRSR640255-1"/>
    </source>
</evidence>
<dbReference type="OrthoDB" id="9770276at2"/>
<keyword evidence="5" id="KW-0255">Endonuclease</keyword>